<evidence type="ECO:0000313" key="1">
    <source>
        <dbReference type="EMBL" id="UUC44861.1"/>
    </source>
</evidence>
<organism evidence="1 2">
    <name type="scientific">Flavobacterium cerinum</name>
    <dbReference type="NCBI Taxonomy" id="2502784"/>
    <lineage>
        <taxon>Bacteria</taxon>
        <taxon>Pseudomonadati</taxon>
        <taxon>Bacteroidota</taxon>
        <taxon>Flavobacteriia</taxon>
        <taxon>Flavobacteriales</taxon>
        <taxon>Flavobacteriaceae</taxon>
        <taxon>Flavobacterium</taxon>
    </lineage>
</organism>
<reference evidence="1" key="1">
    <citation type="submission" date="2022-07" db="EMBL/GenBank/DDBJ databases">
        <title>Isolation, identification, and degradation of a PFOSA degrading strain from sewage treatment plant.</title>
        <authorList>
            <person name="Zhang L."/>
            <person name="Huo Y."/>
        </authorList>
    </citation>
    <scope>NUCLEOTIDE SEQUENCE</scope>
    <source>
        <strain evidence="1">C1</strain>
    </source>
</reference>
<protein>
    <submittedName>
        <fullName evidence="1">HAD domain-containing protein</fullName>
    </submittedName>
</protein>
<gene>
    <name evidence="1" type="ORF">NOX80_14645</name>
</gene>
<accession>A0ABY5IRF7</accession>
<dbReference type="RefSeq" id="WP_256550546.1">
    <property type="nucleotide sequence ID" value="NZ_CP101751.1"/>
</dbReference>
<name>A0ABY5IRF7_9FLAO</name>
<evidence type="ECO:0000313" key="2">
    <source>
        <dbReference type="Proteomes" id="UP001059844"/>
    </source>
</evidence>
<dbReference type="Pfam" id="PF18143">
    <property type="entry name" value="HAD_SAK_2"/>
    <property type="match status" value="1"/>
</dbReference>
<keyword evidence="2" id="KW-1185">Reference proteome</keyword>
<sequence>MKIFLDIDGVMVHANPHKRVELDADGFYKFNTVAIEILNYIIGLKKKVELILSTSHRFRFGVMEWKAIFDRRAISVESVSILNTPLEKQLTRKTEIMGWMDQCQYSPEEVLIIDDDKSLNGLPENLKERLLLTNPYTGLNQESYVDLNMLLKKV</sequence>
<dbReference type="Proteomes" id="UP001059844">
    <property type="component" value="Chromosome"/>
</dbReference>
<proteinExistence type="predicted"/>
<dbReference type="EMBL" id="CP101751">
    <property type="protein sequence ID" value="UUC44861.1"/>
    <property type="molecule type" value="Genomic_DNA"/>
</dbReference>